<protein>
    <submittedName>
        <fullName evidence="2">Uncharacterized protein</fullName>
    </submittedName>
</protein>
<organism evidence="2 3">
    <name type="scientific">Volvox africanus</name>
    <dbReference type="NCBI Taxonomy" id="51714"/>
    <lineage>
        <taxon>Eukaryota</taxon>
        <taxon>Viridiplantae</taxon>
        <taxon>Chlorophyta</taxon>
        <taxon>core chlorophytes</taxon>
        <taxon>Chlorophyceae</taxon>
        <taxon>CS clade</taxon>
        <taxon>Chlamydomonadales</taxon>
        <taxon>Volvocaceae</taxon>
        <taxon>Volvox</taxon>
    </lineage>
</organism>
<dbReference type="EMBL" id="BSDZ01000011">
    <property type="protein sequence ID" value="GLI62100.1"/>
    <property type="molecule type" value="Genomic_DNA"/>
</dbReference>
<feature type="non-terminal residue" evidence="2">
    <location>
        <position position="1"/>
    </location>
</feature>
<accession>A0ABQ5RWU1</accession>
<sequence length="175" mass="19115">GQAVPVIPVPAVRKHRPVKSWVRGAMQQAAMRPETSGEGPWVFSETSRDGRRIRREPEGADSVAAGHCDEVTSCGGNAASGRVVYHEISATSIVDPVTGHDAVILMQHDVTAKVTAERHLALVMETEHRLLEQLYPRHILVYLAEEWTAGRAEAAADRTAREGYTQSLKSDSALR</sequence>
<name>A0ABQ5RWU1_9CHLO</name>
<keyword evidence="3" id="KW-1185">Reference proteome</keyword>
<comment type="caution">
    <text evidence="2">The sequence shown here is derived from an EMBL/GenBank/DDBJ whole genome shotgun (WGS) entry which is preliminary data.</text>
</comment>
<dbReference type="Proteomes" id="UP001165090">
    <property type="component" value="Unassembled WGS sequence"/>
</dbReference>
<reference evidence="2 3" key="1">
    <citation type="journal article" date="2023" name="IScience">
        <title>Expanded male sex-determining region conserved during the evolution of homothallism in the green alga Volvox.</title>
        <authorList>
            <person name="Yamamoto K."/>
            <person name="Matsuzaki R."/>
            <person name="Mahakham W."/>
            <person name="Heman W."/>
            <person name="Sekimoto H."/>
            <person name="Kawachi M."/>
            <person name="Minakuchi Y."/>
            <person name="Toyoda A."/>
            <person name="Nozaki H."/>
        </authorList>
    </citation>
    <scope>NUCLEOTIDE SEQUENCE [LARGE SCALE GENOMIC DNA]</scope>
    <source>
        <strain evidence="2 3">NIES-4468</strain>
    </source>
</reference>
<feature type="region of interest" description="Disordered" evidence="1">
    <location>
        <begin position="30"/>
        <end position="50"/>
    </location>
</feature>
<evidence type="ECO:0000313" key="2">
    <source>
        <dbReference type="EMBL" id="GLI62100.1"/>
    </source>
</evidence>
<feature type="non-terminal residue" evidence="2">
    <location>
        <position position="175"/>
    </location>
</feature>
<proteinExistence type="predicted"/>
<gene>
    <name evidence="2" type="ORF">VaNZ11_004682</name>
</gene>
<evidence type="ECO:0000313" key="3">
    <source>
        <dbReference type="Proteomes" id="UP001165090"/>
    </source>
</evidence>
<evidence type="ECO:0000256" key="1">
    <source>
        <dbReference type="SAM" id="MobiDB-lite"/>
    </source>
</evidence>